<evidence type="ECO:0000313" key="2">
    <source>
        <dbReference type="Proteomes" id="UP000823941"/>
    </source>
</evidence>
<dbReference type="EMBL" id="JAHIBW010000029">
    <property type="protein sequence ID" value="KAG7296340.1"/>
    <property type="molecule type" value="Genomic_DNA"/>
</dbReference>
<keyword evidence="2" id="KW-1185">Reference proteome</keyword>
<organism evidence="1 2">
    <name type="scientific">Plutella xylostella</name>
    <name type="common">Diamondback moth</name>
    <name type="synonym">Plutella maculipennis</name>
    <dbReference type="NCBI Taxonomy" id="51655"/>
    <lineage>
        <taxon>Eukaryota</taxon>
        <taxon>Metazoa</taxon>
        <taxon>Ecdysozoa</taxon>
        <taxon>Arthropoda</taxon>
        <taxon>Hexapoda</taxon>
        <taxon>Insecta</taxon>
        <taxon>Pterygota</taxon>
        <taxon>Neoptera</taxon>
        <taxon>Endopterygota</taxon>
        <taxon>Lepidoptera</taxon>
        <taxon>Glossata</taxon>
        <taxon>Ditrysia</taxon>
        <taxon>Yponomeutoidea</taxon>
        <taxon>Plutellidae</taxon>
        <taxon>Plutella</taxon>
    </lineage>
</organism>
<sequence>MLVQVINSLLSQGGSALLAPHPLYKAAAEAGLLTHGSRDSDDLIDWAWQRAIELKQSVKDLTAPLFVSSSPADRAMLRSLAHCVRQLAELTGLLDAVSTQCCRLMVPDGECL</sequence>
<accession>A0ABQ7PV81</accession>
<evidence type="ECO:0000313" key="1">
    <source>
        <dbReference type="EMBL" id="KAG7296340.1"/>
    </source>
</evidence>
<gene>
    <name evidence="1" type="ORF">JYU34_021478</name>
</gene>
<name>A0ABQ7PV81_PLUXY</name>
<comment type="caution">
    <text evidence="1">The sequence shown here is derived from an EMBL/GenBank/DDBJ whole genome shotgun (WGS) entry which is preliminary data.</text>
</comment>
<dbReference type="Proteomes" id="UP000823941">
    <property type="component" value="Chromosome 29"/>
</dbReference>
<proteinExistence type="predicted"/>
<protein>
    <submittedName>
        <fullName evidence="1">Uncharacterized protein</fullName>
    </submittedName>
</protein>
<reference evidence="1 2" key="1">
    <citation type="submission" date="2021-06" db="EMBL/GenBank/DDBJ databases">
        <title>A haploid diamondback moth (Plutella xylostella L.) genome assembly resolves 31 chromosomes and identifies a diamide resistance mutation.</title>
        <authorList>
            <person name="Ward C.M."/>
            <person name="Perry K.D."/>
            <person name="Baker G."/>
            <person name="Powis K."/>
            <person name="Heckel D.G."/>
            <person name="Baxter S.W."/>
        </authorList>
    </citation>
    <scope>NUCLEOTIDE SEQUENCE [LARGE SCALE GENOMIC DNA]</scope>
    <source>
        <strain evidence="1 2">LV</strain>
        <tissue evidence="1">Single pupa</tissue>
    </source>
</reference>